<keyword evidence="5 8" id="KW-0067">ATP-binding</keyword>
<dbReference type="GO" id="GO:0005524">
    <property type="term" value="F:ATP binding"/>
    <property type="evidence" value="ECO:0007669"/>
    <property type="project" value="UniProtKB-UniRule"/>
</dbReference>
<dbReference type="HAMAP" id="MF_00238">
    <property type="entry name" value="Cytidyl_kinase_type1"/>
    <property type="match status" value="1"/>
</dbReference>
<evidence type="ECO:0000256" key="5">
    <source>
        <dbReference type="ARBA" id="ARBA00022840"/>
    </source>
</evidence>
<dbReference type="InterPro" id="IPR011994">
    <property type="entry name" value="Cytidylate_kinase_dom"/>
</dbReference>
<evidence type="ECO:0000256" key="1">
    <source>
        <dbReference type="ARBA" id="ARBA00009427"/>
    </source>
</evidence>
<evidence type="ECO:0000256" key="3">
    <source>
        <dbReference type="ARBA" id="ARBA00022741"/>
    </source>
</evidence>
<evidence type="ECO:0000313" key="11">
    <source>
        <dbReference type="Proteomes" id="UP000823910"/>
    </source>
</evidence>
<comment type="caution">
    <text evidence="10">The sequence shown here is derived from an EMBL/GenBank/DDBJ whole genome shotgun (WGS) entry which is preliminary data.</text>
</comment>
<dbReference type="Pfam" id="PF02224">
    <property type="entry name" value="Cytidylate_kin"/>
    <property type="match status" value="1"/>
</dbReference>
<dbReference type="PANTHER" id="PTHR21299:SF2">
    <property type="entry name" value="CYTIDYLATE KINASE"/>
    <property type="match status" value="1"/>
</dbReference>
<gene>
    <name evidence="8 10" type="primary">cmk</name>
    <name evidence="10" type="ORF">H9704_12400</name>
</gene>
<comment type="catalytic activity">
    <reaction evidence="6 8">
        <text>dCMP + ATP = dCDP + ADP</text>
        <dbReference type="Rhea" id="RHEA:25094"/>
        <dbReference type="ChEBI" id="CHEBI:30616"/>
        <dbReference type="ChEBI" id="CHEBI:57566"/>
        <dbReference type="ChEBI" id="CHEBI:58593"/>
        <dbReference type="ChEBI" id="CHEBI:456216"/>
        <dbReference type="EC" id="2.7.4.25"/>
    </reaction>
</comment>
<accession>A0A9D2N0T5</accession>
<dbReference type="Gene3D" id="3.40.50.300">
    <property type="entry name" value="P-loop containing nucleotide triphosphate hydrolases"/>
    <property type="match status" value="1"/>
</dbReference>
<dbReference type="PANTHER" id="PTHR21299">
    <property type="entry name" value="CYTIDYLATE KINASE/PANTOATE-BETA-ALANINE LIGASE"/>
    <property type="match status" value="1"/>
</dbReference>
<evidence type="ECO:0000259" key="9">
    <source>
        <dbReference type="Pfam" id="PF02224"/>
    </source>
</evidence>
<dbReference type="GO" id="GO:0036431">
    <property type="term" value="F:dCMP kinase activity"/>
    <property type="evidence" value="ECO:0007669"/>
    <property type="project" value="InterPro"/>
</dbReference>
<dbReference type="Proteomes" id="UP000823910">
    <property type="component" value="Unassembled WGS sequence"/>
</dbReference>
<proteinExistence type="inferred from homology"/>
<comment type="subcellular location">
    <subcellularLocation>
        <location evidence="8">Cytoplasm</location>
    </subcellularLocation>
</comment>
<sequence length="254" mass="27493">MKHFNIAIDGPAGAGKSTIARRAAGQLGFVYVDTGAMYRAMALYFLRKGINPADEEAVSRTCSEAEVSIRYQDGAQQVLLNGEDVSGQIRTEEVGKTASVVSAYMPVREKLTELQKELAARENVIMDGRDIGTCVLPQAPAKIYLTASVEVRALRRFRELTEKGEACDLEEIKKDIANRDWKDMHREHAPLKQAEDAVVVDSSQMTIDQVVEAILAVAKEKGLKIAGDCEAAGAACEEADSGASDAVRSEDSEA</sequence>
<evidence type="ECO:0000313" key="10">
    <source>
        <dbReference type="EMBL" id="HJC06929.1"/>
    </source>
</evidence>
<dbReference type="NCBIfam" id="TIGR00017">
    <property type="entry name" value="cmk"/>
    <property type="match status" value="1"/>
</dbReference>
<reference evidence="10" key="1">
    <citation type="journal article" date="2021" name="PeerJ">
        <title>Extensive microbial diversity within the chicken gut microbiome revealed by metagenomics and culture.</title>
        <authorList>
            <person name="Gilroy R."/>
            <person name="Ravi A."/>
            <person name="Getino M."/>
            <person name="Pursley I."/>
            <person name="Horton D.L."/>
            <person name="Alikhan N.F."/>
            <person name="Baker D."/>
            <person name="Gharbi K."/>
            <person name="Hall N."/>
            <person name="Watson M."/>
            <person name="Adriaenssens E.M."/>
            <person name="Foster-Nyarko E."/>
            <person name="Jarju S."/>
            <person name="Secka A."/>
            <person name="Antonio M."/>
            <person name="Oren A."/>
            <person name="Chaudhuri R.R."/>
            <person name="La Ragione R."/>
            <person name="Hildebrand F."/>
            <person name="Pallen M.J."/>
        </authorList>
    </citation>
    <scope>NUCLEOTIDE SEQUENCE</scope>
    <source>
        <strain evidence="10">CHK180-15479</strain>
    </source>
</reference>
<evidence type="ECO:0000256" key="6">
    <source>
        <dbReference type="ARBA" id="ARBA00047615"/>
    </source>
</evidence>
<dbReference type="InterPro" id="IPR003136">
    <property type="entry name" value="Cytidylate_kin"/>
</dbReference>
<dbReference type="GO" id="GO:0015949">
    <property type="term" value="P:nucleobase-containing small molecule interconversion"/>
    <property type="evidence" value="ECO:0007669"/>
    <property type="project" value="TreeGrafter"/>
</dbReference>
<dbReference type="InterPro" id="IPR027417">
    <property type="entry name" value="P-loop_NTPase"/>
</dbReference>
<keyword evidence="2 8" id="KW-0808">Transferase</keyword>
<evidence type="ECO:0000256" key="4">
    <source>
        <dbReference type="ARBA" id="ARBA00022777"/>
    </source>
</evidence>
<organism evidence="10 11">
    <name type="scientific">Candidatus Enterocloster excrementipullorum</name>
    <dbReference type="NCBI Taxonomy" id="2838559"/>
    <lineage>
        <taxon>Bacteria</taxon>
        <taxon>Bacillati</taxon>
        <taxon>Bacillota</taxon>
        <taxon>Clostridia</taxon>
        <taxon>Lachnospirales</taxon>
        <taxon>Lachnospiraceae</taxon>
        <taxon>Enterocloster</taxon>
    </lineage>
</organism>
<comment type="catalytic activity">
    <reaction evidence="7 8">
        <text>CMP + ATP = CDP + ADP</text>
        <dbReference type="Rhea" id="RHEA:11600"/>
        <dbReference type="ChEBI" id="CHEBI:30616"/>
        <dbReference type="ChEBI" id="CHEBI:58069"/>
        <dbReference type="ChEBI" id="CHEBI:60377"/>
        <dbReference type="ChEBI" id="CHEBI:456216"/>
        <dbReference type="EC" id="2.7.4.25"/>
    </reaction>
</comment>
<feature type="binding site" evidence="8">
    <location>
        <begin position="10"/>
        <end position="18"/>
    </location>
    <ligand>
        <name>ATP</name>
        <dbReference type="ChEBI" id="CHEBI:30616"/>
    </ligand>
</feature>
<evidence type="ECO:0000256" key="2">
    <source>
        <dbReference type="ARBA" id="ARBA00022679"/>
    </source>
</evidence>
<dbReference type="AlphaFoldDB" id="A0A9D2N0T5"/>
<dbReference type="EMBL" id="DWWT01000065">
    <property type="protein sequence ID" value="HJC06929.1"/>
    <property type="molecule type" value="Genomic_DNA"/>
</dbReference>
<keyword evidence="3 8" id="KW-0547">Nucleotide-binding</keyword>
<evidence type="ECO:0000256" key="8">
    <source>
        <dbReference type="HAMAP-Rule" id="MF_00238"/>
    </source>
</evidence>
<dbReference type="EC" id="2.7.4.25" evidence="8"/>
<comment type="similarity">
    <text evidence="1 8">Belongs to the cytidylate kinase family. Type 1 subfamily.</text>
</comment>
<dbReference type="SUPFAM" id="SSF52540">
    <property type="entry name" value="P-loop containing nucleoside triphosphate hydrolases"/>
    <property type="match status" value="1"/>
</dbReference>
<evidence type="ECO:0000256" key="7">
    <source>
        <dbReference type="ARBA" id="ARBA00048478"/>
    </source>
</evidence>
<name>A0A9D2N0T5_9FIRM</name>
<feature type="domain" description="Cytidylate kinase" evidence="9">
    <location>
        <begin position="6"/>
        <end position="219"/>
    </location>
</feature>
<dbReference type="CDD" id="cd02020">
    <property type="entry name" value="CMPK"/>
    <property type="match status" value="1"/>
</dbReference>
<keyword evidence="4 8" id="KW-0418">Kinase</keyword>
<dbReference type="GO" id="GO:0006220">
    <property type="term" value="P:pyrimidine nucleotide metabolic process"/>
    <property type="evidence" value="ECO:0007669"/>
    <property type="project" value="UniProtKB-UniRule"/>
</dbReference>
<dbReference type="GO" id="GO:0005829">
    <property type="term" value="C:cytosol"/>
    <property type="evidence" value="ECO:0007669"/>
    <property type="project" value="TreeGrafter"/>
</dbReference>
<reference evidence="10" key="2">
    <citation type="submission" date="2021-04" db="EMBL/GenBank/DDBJ databases">
        <authorList>
            <person name="Gilroy R."/>
        </authorList>
    </citation>
    <scope>NUCLEOTIDE SEQUENCE</scope>
    <source>
        <strain evidence="10">CHK180-15479</strain>
    </source>
</reference>
<protein>
    <recommendedName>
        <fullName evidence="8">Cytidylate kinase</fullName>
        <shortName evidence="8">CK</shortName>
        <ecNumber evidence="8">2.7.4.25</ecNumber>
    </recommendedName>
    <alternativeName>
        <fullName evidence="8">Cytidine monophosphate kinase</fullName>
        <shortName evidence="8">CMP kinase</shortName>
    </alternativeName>
</protein>
<keyword evidence="8" id="KW-0963">Cytoplasm</keyword>